<gene>
    <name evidence="1" type="ORF">AMORRO_LOCUS16178</name>
</gene>
<accession>A0A9N9J6H2</accession>
<dbReference type="AlphaFoldDB" id="A0A9N9J6H2"/>
<evidence type="ECO:0000313" key="1">
    <source>
        <dbReference type="EMBL" id="CAG8764729.1"/>
    </source>
</evidence>
<organism evidence="1 2">
    <name type="scientific">Acaulospora morrowiae</name>
    <dbReference type="NCBI Taxonomy" id="94023"/>
    <lineage>
        <taxon>Eukaryota</taxon>
        <taxon>Fungi</taxon>
        <taxon>Fungi incertae sedis</taxon>
        <taxon>Mucoromycota</taxon>
        <taxon>Glomeromycotina</taxon>
        <taxon>Glomeromycetes</taxon>
        <taxon>Diversisporales</taxon>
        <taxon>Acaulosporaceae</taxon>
        <taxon>Acaulospora</taxon>
    </lineage>
</organism>
<protein>
    <submittedName>
        <fullName evidence="1">3943_t:CDS:1</fullName>
    </submittedName>
</protein>
<name>A0A9N9J6H2_9GLOM</name>
<sequence length="107" mass="11655">INMCFLQCTDDIDIVNEAKAYKSTLDRICPTPSITNQPTTTTSSKFLPFSSTFRLDTILPTRSTSPQTIIKSVVTPSAGVTSDGNLGVASTRKFWLASVLVVSIFMF</sequence>
<comment type="caution">
    <text evidence="1">The sequence shown here is derived from an EMBL/GenBank/DDBJ whole genome shotgun (WGS) entry which is preliminary data.</text>
</comment>
<reference evidence="1" key="1">
    <citation type="submission" date="2021-06" db="EMBL/GenBank/DDBJ databases">
        <authorList>
            <person name="Kallberg Y."/>
            <person name="Tangrot J."/>
            <person name="Rosling A."/>
        </authorList>
    </citation>
    <scope>NUCLEOTIDE SEQUENCE</scope>
    <source>
        <strain evidence="1">CL551</strain>
    </source>
</reference>
<feature type="non-terminal residue" evidence="1">
    <location>
        <position position="1"/>
    </location>
</feature>
<keyword evidence="2" id="KW-1185">Reference proteome</keyword>
<dbReference type="Proteomes" id="UP000789342">
    <property type="component" value="Unassembled WGS sequence"/>
</dbReference>
<evidence type="ECO:0000313" key="2">
    <source>
        <dbReference type="Proteomes" id="UP000789342"/>
    </source>
</evidence>
<dbReference type="EMBL" id="CAJVPV010042899">
    <property type="protein sequence ID" value="CAG8764729.1"/>
    <property type="molecule type" value="Genomic_DNA"/>
</dbReference>
<proteinExistence type="predicted"/>